<accession>A0AAV9ZBS3</accession>
<reference evidence="1 2" key="1">
    <citation type="journal article" date="2024" name="J Genomics">
        <title>Draft genome sequencing and assembly of Favolaschia claudopus CIRM-BRFM 2984 isolated from oak limbs.</title>
        <authorList>
            <person name="Navarro D."/>
            <person name="Drula E."/>
            <person name="Chaduli D."/>
            <person name="Cazenave R."/>
            <person name="Ahrendt S."/>
            <person name="Wang J."/>
            <person name="Lipzen A."/>
            <person name="Daum C."/>
            <person name="Barry K."/>
            <person name="Grigoriev I.V."/>
            <person name="Favel A."/>
            <person name="Rosso M.N."/>
            <person name="Martin F."/>
        </authorList>
    </citation>
    <scope>NUCLEOTIDE SEQUENCE [LARGE SCALE GENOMIC DNA]</scope>
    <source>
        <strain evidence="1 2">CIRM-BRFM 2984</strain>
    </source>
</reference>
<gene>
    <name evidence="1" type="ORF">R3P38DRAFT_3237050</name>
</gene>
<comment type="caution">
    <text evidence="1">The sequence shown here is derived from an EMBL/GenBank/DDBJ whole genome shotgun (WGS) entry which is preliminary data.</text>
</comment>
<keyword evidence="2" id="KW-1185">Reference proteome</keyword>
<proteinExistence type="predicted"/>
<evidence type="ECO:0008006" key="3">
    <source>
        <dbReference type="Google" id="ProtNLM"/>
    </source>
</evidence>
<sequence>MTYITKFLVTNTKRVSIRPDPLDTQHSVCGNSAAPVDVGGEYPELPELVAEQKRTAFRLAVLDCRIASIKYFAHQKLPQDTEEAVQISIALREEINSARRKVEELQLGRTLPPEIVAMILWWSLVDEGKVGPHPSALAKLTTISFSWNCTLPAKLWNTVEYTFTSRTSDKFGDGLASLLSRGANLGLHIVFHSRRYEDCLVDLKGFWKTVAPHTRTLTVAAPIWDNRRYSRKDPYVDFPKLQLLHMEKCSGAFLGSSAYSLKYLFGGSFPSLSRCVVISCDWDEDDDPEALTEGLVLEMNTLKALTLAGASDLQQEHWLKRLTLPCLEELSVQPANVEQLGPFLDRSEPPLTTFTCEWMEPSLSVKLAGISKLVLTKHTTTQGLGISSLLDPAVLPNLRELNISQRHPIGNWDVMWDVMNRRRETLKSITIRSHSKGLN</sequence>
<organism evidence="1 2">
    <name type="scientific">Favolaschia claudopus</name>
    <dbReference type="NCBI Taxonomy" id="2862362"/>
    <lineage>
        <taxon>Eukaryota</taxon>
        <taxon>Fungi</taxon>
        <taxon>Dikarya</taxon>
        <taxon>Basidiomycota</taxon>
        <taxon>Agaricomycotina</taxon>
        <taxon>Agaricomycetes</taxon>
        <taxon>Agaricomycetidae</taxon>
        <taxon>Agaricales</taxon>
        <taxon>Marasmiineae</taxon>
        <taxon>Mycenaceae</taxon>
        <taxon>Favolaschia</taxon>
    </lineage>
</organism>
<dbReference type="AlphaFoldDB" id="A0AAV9ZBS3"/>
<name>A0AAV9ZBS3_9AGAR</name>
<evidence type="ECO:0000313" key="2">
    <source>
        <dbReference type="Proteomes" id="UP001362999"/>
    </source>
</evidence>
<dbReference type="EMBL" id="JAWWNJ010000167">
    <property type="protein sequence ID" value="KAK6977636.1"/>
    <property type="molecule type" value="Genomic_DNA"/>
</dbReference>
<dbReference type="Proteomes" id="UP001362999">
    <property type="component" value="Unassembled WGS sequence"/>
</dbReference>
<evidence type="ECO:0000313" key="1">
    <source>
        <dbReference type="EMBL" id="KAK6977636.1"/>
    </source>
</evidence>
<protein>
    <recommendedName>
        <fullName evidence="3">F-box protein</fullName>
    </recommendedName>
</protein>